<evidence type="ECO:0000256" key="1">
    <source>
        <dbReference type="SAM" id="MobiDB-lite"/>
    </source>
</evidence>
<dbReference type="Gene3D" id="3.10.590.10">
    <property type="entry name" value="ph1033 like domains"/>
    <property type="match status" value="1"/>
</dbReference>
<comment type="caution">
    <text evidence="3">The sequence shown here is derived from an EMBL/GenBank/DDBJ whole genome shotgun (WGS) entry which is preliminary data.</text>
</comment>
<feature type="region of interest" description="Disordered" evidence="1">
    <location>
        <begin position="678"/>
        <end position="728"/>
    </location>
</feature>
<keyword evidence="4" id="KW-1185">Reference proteome</keyword>
<feature type="region of interest" description="Disordered" evidence="1">
    <location>
        <begin position="217"/>
        <end position="262"/>
    </location>
</feature>
<dbReference type="Proteomes" id="UP001341245">
    <property type="component" value="Unassembled WGS sequence"/>
</dbReference>
<feature type="region of interest" description="Disordered" evidence="1">
    <location>
        <begin position="566"/>
        <end position="631"/>
    </location>
</feature>
<feature type="compositionally biased region" description="Polar residues" evidence="1">
    <location>
        <begin position="240"/>
        <end position="262"/>
    </location>
</feature>
<dbReference type="EMBL" id="JASGXD010000003">
    <property type="protein sequence ID" value="KAK6007077.1"/>
    <property type="molecule type" value="Genomic_DNA"/>
</dbReference>
<reference evidence="3 4" key="1">
    <citation type="submission" date="2023-11" db="EMBL/GenBank/DDBJ databases">
        <title>Draft genome sequence and annotation of the polyextremotolerant black yeast-like fungus Aureobasidium pullulans NRRL 62042.</title>
        <authorList>
            <person name="Dielentheis-Frenken M.R.E."/>
            <person name="Wibberg D."/>
            <person name="Blank L.M."/>
            <person name="Tiso T."/>
        </authorList>
    </citation>
    <scope>NUCLEOTIDE SEQUENCE [LARGE SCALE GENOMIC DNA]</scope>
    <source>
        <strain evidence="3 4">NRRL 62042</strain>
    </source>
</reference>
<accession>A0ABR0TRY5</accession>
<feature type="compositionally biased region" description="Polar residues" evidence="1">
    <location>
        <begin position="221"/>
        <end position="230"/>
    </location>
</feature>
<organism evidence="3 4">
    <name type="scientific">Aureobasidium pullulans</name>
    <name type="common">Black yeast</name>
    <name type="synonym">Pullularia pullulans</name>
    <dbReference type="NCBI Taxonomy" id="5580"/>
    <lineage>
        <taxon>Eukaryota</taxon>
        <taxon>Fungi</taxon>
        <taxon>Dikarya</taxon>
        <taxon>Ascomycota</taxon>
        <taxon>Pezizomycotina</taxon>
        <taxon>Dothideomycetes</taxon>
        <taxon>Dothideomycetidae</taxon>
        <taxon>Dothideales</taxon>
        <taxon>Saccotheciaceae</taxon>
        <taxon>Aureobasidium</taxon>
    </lineage>
</organism>
<proteinExistence type="predicted"/>
<gene>
    <name evidence="3" type="ORF">QM012_006085</name>
</gene>
<protein>
    <recommendedName>
        <fullName evidence="2">YTH domain-containing protein</fullName>
    </recommendedName>
</protein>
<dbReference type="Pfam" id="PF04146">
    <property type="entry name" value="YTH"/>
    <property type="match status" value="1"/>
</dbReference>
<evidence type="ECO:0000313" key="4">
    <source>
        <dbReference type="Proteomes" id="UP001341245"/>
    </source>
</evidence>
<feature type="region of interest" description="Disordered" evidence="1">
    <location>
        <begin position="845"/>
        <end position="866"/>
    </location>
</feature>
<evidence type="ECO:0000313" key="3">
    <source>
        <dbReference type="EMBL" id="KAK6007077.1"/>
    </source>
</evidence>
<feature type="region of interest" description="Disordered" evidence="1">
    <location>
        <begin position="1"/>
        <end position="55"/>
    </location>
</feature>
<sequence length="925" mass="100580">MPPPTIAGSAHFNSLDLTSGTPSASISQEARQETMSSETITAQRSANSATEASSDHAFLSQDLGPDYFLEVYKRRRIIHNPTVQRFSQQHLARANFDSDSVKALFDSEPSAITCDQAQNNRNASMPLSSAASGFGPGAFCNIAGLSGPDGSVHQSVARNTLPGFADVANNTVNHSAVYPNGSVHHGNNVSRVPFTPQPTNFVIPGLGALFKPLDLDDKKTSASSPLQTRSILAGPHSNDHGSTSGVSDLPQQSAADSVHTSATQIKQESFGVAALQTGAPSSPLKQDSIVLSKALAADQAEKFTVEDYASPSASAALKKSQVTASPSSATKDVEYVHPTGRPPVWVQKQAPRIFKQVRAQNNNHSFETFGGANSILSGMNPDHYSMPYGSQVVAIKCPNLDDILMSHQTGFWATNQNVMTRIMDLHTNREDPSMKTLFLWSMPGSKHFCGLSELQAFDPDVKTDFWDKETGKWTKLQGSMMISWTYNKLVPYEEVIPLVEGKIDQGSITQMWNGMYYTEGTGREVVKAYVEAPHIENMLAAPTGDFFRRAMEHSKIATVPPMGPKFLGRGGYRGRGAYRPTRKGTLENGKTDNRPQPASMPGSVAKQEGKETISTQSDATSPEQYRDRGKPELQILPVLKYADGTMTTAPDSQGNTVLVTPDKKLVSKESSLAEKSNLLGQIQAQNPRTEASRSLSWVPGPRAGRSNSLAQTPSGHTMQSSNVPPVMRDPTTVGTSLTSNEQIINRKSGSIFNEGGNNRISFEMPPPRKPSVAQHNPALYSEHRDFSTPRTVPNSNRFMKNIETWSYKPVTPPQRVAPKTPISQSRSLYELTTSPMDDSLYGTPTRHGVRLSSTPSRVGSQSKTTYGFGQVPEKLRIPDSSPLAARIQLAQHIDTTRPLSELDGADYEQEEGNNKPHWVSMLVDN</sequence>
<feature type="compositionally biased region" description="Polar residues" evidence="1">
    <location>
        <begin position="612"/>
        <end position="623"/>
    </location>
</feature>
<feature type="compositionally biased region" description="Polar residues" evidence="1">
    <location>
        <begin position="705"/>
        <end position="723"/>
    </location>
</feature>
<feature type="compositionally biased region" description="Polar residues" evidence="1">
    <location>
        <begin position="11"/>
        <end position="52"/>
    </location>
</feature>
<feature type="compositionally biased region" description="Polar residues" evidence="1">
    <location>
        <begin position="678"/>
        <end position="695"/>
    </location>
</feature>
<feature type="compositionally biased region" description="Polar residues" evidence="1">
    <location>
        <begin position="851"/>
        <end position="866"/>
    </location>
</feature>
<dbReference type="PROSITE" id="PS50882">
    <property type="entry name" value="YTH"/>
    <property type="match status" value="1"/>
</dbReference>
<feature type="domain" description="YTH" evidence="2">
    <location>
        <begin position="390"/>
        <end position="529"/>
    </location>
</feature>
<evidence type="ECO:0000259" key="2">
    <source>
        <dbReference type="PROSITE" id="PS50882"/>
    </source>
</evidence>
<dbReference type="InterPro" id="IPR007275">
    <property type="entry name" value="YTH_domain"/>
</dbReference>
<name>A0ABR0TRY5_AURPU</name>